<keyword evidence="1" id="KW-1133">Transmembrane helix</keyword>
<dbReference type="PATRIC" id="fig|658445.3.peg.564"/>
<evidence type="ECO:0000313" key="2">
    <source>
        <dbReference type="EMBL" id="AJR05541.1"/>
    </source>
</evidence>
<evidence type="ECO:0000256" key="1">
    <source>
        <dbReference type="SAM" id="Phobius"/>
    </source>
</evidence>
<name>A0A0C5W2C3_9GAMM</name>
<keyword evidence="1" id="KW-0812">Transmembrane</keyword>
<accession>A0A0C5W2C3</accession>
<keyword evidence="3" id="KW-1185">Reference proteome</keyword>
<evidence type="ECO:0000313" key="3">
    <source>
        <dbReference type="Proteomes" id="UP000032303"/>
    </source>
</evidence>
<dbReference type="OrthoDB" id="5902101at2"/>
<proteinExistence type="predicted"/>
<dbReference type="Proteomes" id="UP000032303">
    <property type="component" value="Chromosome 1"/>
</dbReference>
<feature type="transmembrane region" description="Helical" evidence="1">
    <location>
        <begin position="85"/>
        <end position="109"/>
    </location>
</feature>
<protein>
    <recommendedName>
        <fullName evidence="4">Membrane protein, suppressor for copper-sensitivity A</fullName>
    </recommendedName>
</protein>
<sequence>MRKTVNQSQTAKFTLLLVLVVIFVCSGQNFGYAATCELRASSSDVIDQATFSDSVTTKTGASTVSDQCSMADHLLQMHKHSIEHAIVSLFIFVLAVLSYAAITKAILVFTEPIPPTRRRHLTLCVFRE</sequence>
<organism evidence="2 3">
    <name type="scientific">Photobacterium gaetbulicola Gung47</name>
    <dbReference type="NCBI Taxonomy" id="658445"/>
    <lineage>
        <taxon>Bacteria</taxon>
        <taxon>Pseudomonadati</taxon>
        <taxon>Pseudomonadota</taxon>
        <taxon>Gammaproteobacteria</taxon>
        <taxon>Vibrionales</taxon>
        <taxon>Vibrionaceae</taxon>
        <taxon>Photobacterium</taxon>
    </lineage>
</organism>
<dbReference type="STRING" id="658445.H744_1c0516"/>
<dbReference type="AlphaFoldDB" id="A0A0C5W2C3"/>
<reference evidence="2 3" key="1">
    <citation type="submission" date="2013-05" db="EMBL/GenBank/DDBJ databases">
        <title>Complete genome sequence of the lipase-producing bacterium Photobacterium gaetbulicola Gung47.</title>
        <authorList>
            <person name="Kim Y.-O."/>
        </authorList>
    </citation>
    <scope>NUCLEOTIDE SEQUENCE [LARGE SCALE GENOMIC DNA]</scope>
    <source>
        <strain evidence="2 3">Gung47</strain>
    </source>
</reference>
<evidence type="ECO:0008006" key="4">
    <source>
        <dbReference type="Google" id="ProtNLM"/>
    </source>
</evidence>
<dbReference type="HOGENOM" id="CLU_158036_0_0_6"/>
<keyword evidence="1" id="KW-0472">Membrane</keyword>
<dbReference type="KEGG" id="pgb:H744_1c0516"/>
<gene>
    <name evidence="2" type="ORF">H744_1c0516</name>
</gene>
<dbReference type="EMBL" id="CP005973">
    <property type="protein sequence ID" value="AJR05541.1"/>
    <property type="molecule type" value="Genomic_DNA"/>
</dbReference>